<organism evidence="3 4">
    <name type="scientific">Seminavis robusta</name>
    <dbReference type="NCBI Taxonomy" id="568900"/>
    <lineage>
        <taxon>Eukaryota</taxon>
        <taxon>Sar</taxon>
        <taxon>Stramenopiles</taxon>
        <taxon>Ochrophyta</taxon>
        <taxon>Bacillariophyta</taxon>
        <taxon>Bacillariophyceae</taxon>
        <taxon>Bacillariophycidae</taxon>
        <taxon>Naviculales</taxon>
        <taxon>Naviculaceae</taxon>
        <taxon>Seminavis</taxon>
    </lineage>
</organism>
<keyword evidence="4" id="KW-1185">Reference proteome</keyword>
<name>A0A9N8E5E6_9STRA</name>
<evidence type="ECO:0000313" key="3">
    <source>
        <dbReference type="EMBL" id="CAB9514179.1"/>
    </source>
</evidence>
<protein>
    <submittedName>
        <fullName evidence="3">Inherit from bactNOG: outer membrane autotransporter barrel</fullName>
    </submittedName>
</protein>
<feature type="region of interest" description="Disordered" evidence="2">
    <location>
        <begin position="169"/>
        <end position="201"/>
    </location>
</feature>
<proteinExistence type="predicted"/>
<gene>
    <name evidence="3" type="ORF">SEMRO_637_G179400.1</name>
</gene>
<evidence type="ECO:0000256" key="2">
    <source>
        <dbReference type="SAM" id="MobiDB-lite"/>
    </source>
</evidence>
<feature type="region of interest" description="Disordered" evidence="2">
    <location>
        <begin position="1"/>
        <end position="102"/>
    </location>
</feature>
<dbReference type="Proteomes" id="UP001153069">
    <property type="component" value="Unassembled WGS sequence"/>
</dbReference>
<dbReference type="SUPFAM" id="SSF101908">
    <property type="entry name" value="Putative isomerase YbhE"/>
    <property type="match status" value="1"/>
</dbReference>
<feature type="compositionally biased region" description="Polar residues" evidence="2">
    <location>
        <begin position="76"/>
        <end position="92"/>
    </location>
</feature>
<evidence type="ECO:0000313" key="4">
    <source>
        <dbReference type="Proteomes" id="UP001153069"/>
    </source>
</evidence>
<dbReference type="AlphaFoldDB" id="A0A9N8E5E6"/>
<dbReference type="InterPro" id="IPR013519">
    <property type="entry name" value="Int_alpha_beta-p"/>
</dbReference>
<comment type="caution">
    <text evidence="3">The sequence shown here is derived from an EMBL/GenBank/DDBJ whole genome shotgun (WGS) entry which is preliminary data.</text>
</comment>
<feature type="compositionally biased region" description="Low complexity" evidence="2">
    <location>
        <begin position="239"/>
        <end position="258"/>
    </location>
</feature>
<feature type="compositionally biased region" description="Low complexity" evidence="2">
    <location>
        <begin position="402"/>
        <end position="417"/>
    </location>
</feature>
<dbReference type="EMBL" id="CAICTM010000636">
    <property type="protein sequence ID" value="CAB9514179.1"/>
    <property type="molecule type" value="Genomic_DNA"/>
</dbReference>
<feature type="repeat" description="FG-GAP" evidence="1">
    <location>
        <begin position="904"/>
        <end position="962"/>
    </location>
</feature>
<feature type="region of interest" description="Disordered" evidence="2">
    <location>
        <begin position="455"/>
        <end position="490"/>
    </location>
</feature>
<dbReference type="OrthoDB" id="49304at2759"/>
<feature type="compositionally biased region" description="Acidic residues" evidence="2">
    <location>
        <begin position="462"/>
        <end position="475"/>
    </location>
</feature>
<sequence>MDLNHNANRSAFHRAEAGSGNINNSNNNRNVDMISPATAPGEFPSTPTTRAGRKTHQQQQSNPKPPPATTRAFVTPSPTSSRGSFATTPMDNNDSDGLVEDNGRHRYDQKALGAVWQVNSNNSNNNKSTMPEKNAAVIRKNMSAGAAGLPPIRDEKTRARKERLVAMEQQEQMQHSNLRVPKLRPGTPDHTTSSPIDGPPLRHDRTAMLIAKEQQKQQHQNKNTHVVPPMTSVLKRRSTTMSSVSSTSSGSTEVTQNTGAARSSLASLQSSFALRQAAVDLALIDDDDDDEGGVGRFTSAYEDDVDSNRAVKTNGSKLTATAAGFKKRRAVRRATTGNGIPRPYSAIANSDNANVKRSASSNLEHCGIARRRRATVAVPYGTHLINSFGGNMIMAEAAEGTGNSHHSNGSSVGAHSVIRGRRAAKKSESEHGDDDDAVALHLASVASRQAQAASGLQFIPNNDDEEDITGVDVEDDTGKPKAVTTSADASTGTLSAHKNVKVASFSTHHASLSQRPALVDSTIMEEEDDDILDDDGDEFANAGPGDEVERPAVEVAQAGVPVLLQTPGAFAVEGMHGAGRANDELNEPFDSDLNHEDRNRDAAAIVINDPTLTDPNSALFIDEELAVNAELYNGDTAPNSGDVLDAHLHVVYEGQHLPEDEIGPSAKSIQRSRMIKFTVFSLAIGAIASAIAVGLSRPSRASANLPWQQVRVPTIEGWKQVGNNLTGPTDDDKSLYGYAIAMAGNADRIAIGVPGRDQGATKLLVGEVHVLDWNGTTWSSSASPIIGPGPDGQAGTSVAMSKNGKRIAVGSPFLAPHGGHVAVYEETDAYPKEWILVGQVLLGNSSKVGGGDSQFGSSVALSENGNRLAVGATMGEDKEGTGREDSGYVKVFQFQRGISNRWVQLGDTMYGEKPGDFFGWSLAMSSNGTRIIAGAVGSTAEGVGEFSGQVRVFNYGDEEDSWTQAAGAIGHSSAEDGVDIGHVRVFRFVETSEDDSEPAWEPLGQMLVGQSAFDSFGYSVSLSADGHVVAAGGPRNDEFSESAGHIQVFEMRPDTGESTWVRRGGNIGGSYDGRDLFGWSVALNSNGTRVAGGAPFSTFDGILSDVGTVRVYDVV</sequence>
<dbReference type="PANTHER" id="PTHR36220:SF1">
    <property type="entry name" value="GAMMA TUBULIN COMPLEX COMPONENT C-TERMINAL DOMAIN-CONTAINING PROTEIN"/>
    <property type="match status" value="1"/>
</dbReference>
<evidence type="ECO:0000256" key="1">
    <source>
        <dbReference type="PROSITE-ProRule" id="PRU00803"/>
    </source>
</evidence>
<dbReference type="PANTHER" id="PTHR36220">
    <property type="entry name" value="UNNAMED PRODUCT"/>
    <property type="match status" value="1"/>
</dbReference>
<dbReference type="SMART" id="SM00191">
    <property type="entry name" value="Int_alpha"/>
    <property type="match status" value="5"/>
</dbReference>
<feature type="compositionally biased region" description="Low complexity" evidence="2">
    <location>
        <begin position="21"/>
        <end position="30"/>
    </location>
</feature>
<feature type="region of interest" description="Disordered" evidence="2">
    <location>
        <begin position="236"/>
        <end position="258"/>
    </location>
</feature>
<accession>A0A9N8E5E6</accession>
<reference evidence="3" key="1">
    <citation type="submission" date="2020-06" db="EMBL/GenBank/DDBJ databases">
        <authorList>
            <consortium name="Plant Systems Biology data submission"/>
        </authorList>
    </citation>
    <scope>NUCLEOTIDE SEQUENCE</scope>
    <source>
        <strain evidence="3">D6</strain>
    </source>
</reference>
<dbReference type="PROSITE" id="PS51470">
    <property type="entry name" value="FG_GAP"/>
    <property type="match status" value="1"/>
</dbReference>
<feature type="region of interest" description="Disordered" evidence="2">
    <location>
        <begin position="400"/>
        <end position="433"/>
    </location>
</feature>